<evidence type="ECO:0000256" key="1">
    <source>
        <dbReference type="SAM" id="MobiDB-lite"/>
    </source>
</evidence>
<dbReference type="AlphaFoldDB" id="A0A1G9TGK6"/>
<protein>
    <submittedName>
        <fullName evidence="3">Uncharacterized protein</fullName>
    </submittedName>
</protein>
<keyword evidence="2" id="KW-0812">Transmembrane</keyword>
<organism evidence="3 4">
    <name type="scientific">Halogranum gelatinilyticum</name>
    <dbReference type="NCBI Taxonomy" id="660521"/>
    <lineage>
        <taxon>Archaea</taxon>
        <taxon>Methanobacteriati</taxon>
        <taxon>Methanobacteriota</taxon>
        <taxon>Stenosarchaea group</taxon>
        <taxon>Halobacteria</taxon>
        <taxon>Halobacteriales</taxon>
        <taxon>Haloferacaceae</taxon>
    </lineage>
</organism>
<gene>
    <name evidence="3" type="ORF">SAMN04487949_1762</name>
</gene>
<evidence type="ECO:0000313" key="4">
    <source>
        <dbReference type="Proteomes" id="UP000199451"/>
    </source>
</evidence>
<keyword evidence="2" id="KW-1133">Transmembrane helix</keyword>
<dbReference type="OrthoDB" id="350384at2157"/>
<keyword evidence="4" id="KW-1185">Reference proteome</keyword>
<dbReference type="Proteomes" id="UP000199451">
    <property type="component" value="Unassembled WGS sequence"/>
</dbReference>
<keyword evidence="2" id="KW-0472">Membrane</keyword>
<proteinExistence type="predicted"/>
<dbReference type="RefSeq" id="WP_139173297.1">
    <property type="nucleotide sequence ID" value="NZ_FNHL01000002.1"/>
</dbReference>
<feature type="transmembrane region" description="Helical" evidence="2">
    <location>
        <begin position="39"/>
        <end position="58"/>
    </location>
</feature>
<dbReference type="EMBL" id="FNHL01000002">
    <property type="protein sequence ID" value="SDM46742.1"/>
    <property type="molecule type" value="Genomic_DNA"/>
</dbReference>
<feature type="transmembrane region" description="Helical" evidence="2">
    <location>
        <begin position="14"/>
        <end position="33"/>
    </location>
</feature>
<accession>A0A1G9TGK6</accession>
<feature type="region of interest" description="Disordered" evidence="1">
    <location>
        <begin position="112"/>
        <end position="134"/>
    </location>
</feature>
<reference evidence="4" key="1">
    <citation type="submission" date="2016-10" db="EMBL/GenBank/DDBJ databases">
        <authorList>
            <person name="Varghese N."/>
            <person name="Submissions S."/>
        </authorList>
    </citation>
    <scope>NUCLEOTIDE SEQUENCE [LARGE SCALE GENOMIC DNA]</scope>
    <source>
        <strain evidence="4">CGMCC 1.10119</strain>
    </source>
</reference>
<dbReference type="Pfam" id="PF19952">
    <property type="entry name" value="DUF6414"/>
    <property type="match status" value="1"/>
</dbReference>
<evidence type="ECO:0000256" key="2">
    <source>
        <dbReference type="SAM" id="Phobius"/>
    </source>
</evidence>
<sequence length="408" mass="46154">MNESRQDSSPQKRIIFVFITSVFVSLSTLEISSFGSGVLFLWVLLLALLGFIFATSLAEDLRDMFSGGKEEKETETENPENSDDQLREFIYLDSLSIQSLLASIEFGTPESVRELSERSQTKQQTTTTSANVKASEVGKIEGGFSMSNSETGKEVLETNKRIHDQHRFKELYSNLEDRGKIDVLPADWRNNPDDYNLDSSEMDIVEFRGTAQTDPLYRMMNVISLVTRSISLLTPYLDVDDPEKLENINQDTVEEVRDAVYGNQIGLKVDVSDSDLNYVMALDDDKLWIDNPRREFSGSKEYTVLGRVIGVVGEDNDWDYIDVFRVTSTVLGDESMSTIREVISDLIELVDGFDKEVPVPNFSEMDIENMSEEVDENKSMHTIKIDIEDKDMSVEGPAVIVDPIAVYW</sequence>
<evidence type="ECO:0000313" key="3">
    <source>
        <dbReference type="EMBL" id="SDM46742.1"/>
    </source>
</evidence>
<name>A0A1G9TGK6_9EURY</name>
<dbReference type="InterPro" id="IPR045633">
    <property type="entry name" value="DUF6414"/>
</dbReference>